<organism evidence="1 2">
    <name type="scientific">Pseudoponticoccus marisrubri</name>
    <dbReference type="NCBI Taxonomy" id="1685382"/>
    <lineage>
        <taxon>Bacteria</taxon>
        <taxon>Pseudomonadati</taxon>
        <taxon>Pseudomonadota</taxon>
        <taxon>Alphaproteobacteria</taxon>
        <taxon>Rhodobacterales</taxon>
        <taxon>Roseobacteraceae</taxon>
        <taxon>Pseudoponticoccus</taxon>
    </lineage>
</organism>
<dbReference type="Proteomes" id="UP000054396">
    <property type="component" value="Unassembled WGS sequence"/>
</dbReference>
<dbReference type="EMBL" id="LPXO01000001">
    <property type="protein sequence ID" value="KUF12652.1"/>
    <property type="molecule type" value="Genomic_DNA"/>
</dbReference>
<evidence type="ECO:0000313" key="1">
    <source>
        <dbReference type="EMBL" id="KUF12652.1"/>
    </source>
</evidence>
<sequence>MPSAPDDLLAIPAEQMPDTMRGLIRNKALTPLMARIHRDLRSEDPALRQQGSLALRHMGFPE</sequence>
<gene>
    <name evidence="1" type="ORF">AVJ23_02745</name>
</gene>
<reference evidence="1 2" key="1">
    <citation type="submission" date="2015-12" db="EMBL/GenBank/DDBJ databases">
        <authorList>
            <person name="Shamseldin A."/>
            <person name="Moawad H."/>
            <person name="Abd El-Rahim W.M."/>
            <person name="Sadowsky M.J."/>
        </authorList>
    </citation>
    <scope>NUCLEOTIDE SEQUENCE [LARGE SCALE GENOMIC DNA]</scope>
    <source>
        <strain evidence="1 2">SJ5A-1</strain>
    </source>
</reference>
<keyword evidence="2" id="KW-1185">Reference proteome</keyword>
<dbReference type="STRING" id="1685382.AVJ23_02745"/>
<dbReference type="AlphaFoldDB" id="A0A0W7WQ23"/>
<evidence type="ECO:0000313" key="2">
    <source>
        <dbReference type="Proteomes" id="UP000054396"/>
    </source>
</evidence>
<name>A0A0W7WQ23_9RHOB</name>
<accession>A0A0W7WQ23</accession>
<evidence type="ECO:0008006" key="3">
    <source>
        <dbReference type="Google" id="ProtNLM"/>
    </source>
</evidence>
<comment type="caution">
    <text evidence="1">The sequence shown here is derived from an EMBL/GenBank/DDBJ whole genome shotgun (WGS) entry which is preliminary data.</text>
</comment>
<proteinExistence type="predicted"/>
<protein>
    <recommendedName>
        <fullName evidence="3">HEAT repeat domain-containing protein</fullName>
    </recommendedName>
</protein>